<dbReference type="OMA" id="GQLWKYI"/>
<sequence>MALSLVRAKALHGNSHSRFFASISTMKKGLVLGVYETDDENKVALTSTAAKYNELVKGQLWKYILL</sequence>
<dbReference type="OrthoDB" id="412814at2759"/>
<keyword evidence="2" id="KW-1185">Reference proteome</keyword>
<reference evidence="1 2" key="1">
    <citation type="journal article" date="2010" name="Science">
        <title>Genomic comparison of the ants Camponotus floridanus and Harpegnathos saltator.</title>
        <authorList>
            <person name="Bonasio R."/>
            <person name="Zhang G."/>
            <person name="Ye C."/>
            <person name="Mutti N.S."/>
            <person name="Fang X."/>
            <person name="Qin N."/>
            <person name="Donahue G."/>
            <person name="Yang P."/>
            <person name="Li Q."/>
            <person name="Li C."/>
            <person name="Zhang P."/>
            <person name="Huang Z."/>
            <person name="Berger S.L."/>
            <person name="Reinberg D."/>
            <person name="Wang J."/>
            <person name="Liebig J."/>
        </authorList>
    </citation>
    <scope>NUCLEOTIDE SEQUENCE [LARGE SCALE GENOMIC DNA]</scope>
    <source>
        <strain evidence="1 2">R22 G/1</strain>
    </source>
</reference>
<proteinExistence type="predicted"/>
<protein>
    <submittedName>
        <fullName evidence="1">Uncharacterized protein</fullName>
    </submittedName>
</protein>
<gene>
    <name evidence="1" type="ORF">EAI_10406</name>
</gene>
<dbReference type="AlphaFoldDB" id="E2B9F1"/>
<dbReference type="InParanoid" id="E2B9F1"/>
<organism evidence="2">
    <name type="scientific">Harpegnathos saltator</name>
    <name type="common">Jerdon's jumping ant</name>
    <dbReference type="NCBI Taxonomy" id="610380"/>
    <lineage>
        <taxon>Eukaryota</taxon>
        <taxon>Metazoa</taxon>
        <taxon>Ecdysozoa</taxon>
        <taxon>Arthropoda</taxon>
        <taxon>Hexapoda</taxon>
        <taxon>Insecta</taxon>
        <taxon>Pterygota</taxon>
        <taxon>Neoptera</taxon>
        <taxon>Endopterygota</taxon>
        <taxon>Hymenoptera</taxon>
        <taxon>Apocrita</taxon>
        <taxon>Aculeata</taxon>
        <taxon>Formicoidea</taxon>
        <taxon>Formicidae</taxon>
        <taxon>Ponerinae</taxon>
        <taxon>Ponerini</taxon>
        <taxon>Harpegnathos</taxon>
    </lineage>
</organism>
<name>E2B9F1_HARSA</name>
<evidence type="ECO:0000313" key="1">
    <source>
        <dbReference type="EMBL" id="EFN87675.1"/>
    </source>
</evidence>
<evidence type="ECO:0000313" key="2">
    <source>
        <dbReference type="Proteomes" id="UP000008237"/>
    </source>
</evidence>
<dbReference type="EMBL" id="GL446502">
    <property type="protein sequence ID" value="EFN87675.1"/>
    <property type="molecule type" value="Genomic_DNA"/>
</dbReference>
<accession>E2B9F1</accession>
<dbReference type="Proteomes" id="UP000008237">
    <property type="component" value="Unassembled WGS sequence"/>
</dbReference>